<dbReference type="EMBL" id="CAJNDS010002827">
    <property type="protein sequence ID" value="CAE7611270.1"/>
    <property type="molecule type" value="Genomic_DNA"/>
</dbReference>
<dbReference type="Proteomes" id="UP000604046">
    <property type="component" value="Unassembled WGS sequence"/>
</dbReference>
<evidence type="ECO:0000313" key="3">
    <source>
        <dbReference type="EMBL" id="CAE7611270.1"/>
    </source>
</evidence>
<comment type="caution">
    <text evidence="3">The sequence shown here is derived from an EMBL/GenBank/DDBJ whole genome shotgun (WGS) entry which is preliminary data.</text>
</comment>
<feature type="compositionally biased region" description="Polar residues" evidence="1">
    <location>
        <begin position="360"/>
        <end position="375"/>
    </location>
</feature>
<evidence type="ECO:0000313" key="4">
    <source>
        <dbReference type="Proteomes" id="UP000604046"/>
    </source>
</evidence>
<name>A0A812VA97_9DINO</name>
<sequence>MQNWTGILCLLLPLCLFDIDSHQGGACTPRNVYSPQIAAPQNPCKDVATCSGSWLGSAQSPAHYHCAANPRETPQLFKDVGTFLAMRLQTVGQGFHGVLWSMWRSLERIVPWLRLCAVYSDGFEAAVETHRTVEFGCVLETAQVTEATKAKFAKGARWPTRQNGIGFGSAYKSVAQGPCAQTRDSSEAGSCYSSSCRVSGQKSFGSIAGSAALFKRRASCQHQGYRGPARQRIPCAGHEEFTQGSVISGTSQTGDLLTTSCKARLFSIMAGICPTVGRNLGDPGCGTGPCTWEMDTKEEAWRVQLQEATDEIESKDGITPTEGMASMDTDDEKDDLKLDEEGKETATRAALTAQRERITQLMSQAKKSASEQVEQSQRERTPRRVRQEVVEVDTPEAKPTAGAKSHPR</sequence>
<accession>A0A812VA97</accession>
<organism evidence="3 4">
    <name type="scientific">Symbiodinium natans</name>
    <dbReference type="NCBI Taxonomy" id="878477"/>
    <lineage>
        <taxon>Eukaryota</taxon>
        <taxon>Sar</taxon>
        <taxon>Alveolata</taxon>
        <taxon>Dinophyceae</taxon>
        <taxon>Suessiales</taxon>
        <taxon>Symbiodiniaceae</taxon>
        <taxon>Symbiodinium</taxon>
    </lineage>
</organism>
<feature type="chain" id="PRO_5032576563" evidence="2">
    <location>
        <begin position="22"/>
        <end position="408"/>
    </location>
</feature>
<feature type="compositionally biased region" description="Basic and acidic residues" evidence="1">
    <location>
        <begin position="334"/>
        <end position="346"/>
    </location>
</feature>
<reference evidence="3" key="1">
    <citation type="submission" date="2021-02" db="EMBL/GenBank/DDBJ databases">
        <authorList>
            <person name="Dougan E. K."/>
            <person name="Rhodes N."/>
            <person name="Thang M."/>
            <person name="Chan C."/>
        </authorList>
    </citation>
    <scope>NUCLEOTIDE SEQUENCE</scope>
</reference>
<feature type="signal peptide" evidence="2">
    <location>
        <begin position="1"/>
        <end position="21"/>
    </location>
</feature>
<evidence type="ECO:0000256" key="2">
    <source>
        <dbReference type="SAM" id="SignalP"/>
    </source>
</evidence>
<proteinExistence type="predicted"/>
<protein>
    <submittedName>
        <fullName evidence="3">Uncharacterized protein</fullName>
    </submittedName>
</protein>
<evidence type="ECO:0000256" key="1">
    <source>
        <dbReference type="SAM" id="MobiDB-lite"/>
    </source>
</evidence>
<keyword evidence="2" id="KW-0732">Signal</keyword>
<feature type="region of interest" description="Disordered" evidence="1">
    <location>
        <begin position="308"/>
        <end position="408"/>
    </location>
</feature>
<gene>
    <name evidence="3" type="ORF">SNAT2548_LOCUS34749</name>
</gene>
<feature type="compositionally biased region" description="Basic and acidic residues" evidence="1">
    <location>
        <begin position="376"/>
        <end position="389"/>
    </location>
</feature>
<dbReference type="AlphaFoldDB" id="A0A812VA97"/>
<keyword evidence="4" id="KW-1185">Reference proteome</keyword>